<protein>
    <submittedName>
        <fullName evidence="1">Uncharacterized protein</fullName>
    </submittedName>
</protein>
<sequence length="40" mass="4458">MLDIEDPDGIIILGTIYGFNNGVYTITKNIEPGKGYWVRA</sequence>
<gene>
    <name evidence="1" type="ORF">METZ01_LOCUS121946</name>
</gene>
<feature type="non-terminal residue" evidence="1">
    <location>
        <position position="40"/>
    </location>
</feature>
<accession>A0A381XX81</accession>
<name>A0A381XX81_9ZZZZ</name>
<proteinExistence type="predicted"/>
<evidence type="ECO:0000313" key="1">
    <source>
        <dbReference type="EMBL" id="SVA69092.1"/>
    </source>
</evidence>
<dbReference type="EMBL" id="UINC01016623">
    <property type="protein sequence ID" value="SVA69092.1"/>
    <property type="molecule type" value="Genomic_DNA"/>
</dbReference>
<reference evidence="1" key="1">
    <citation type="submission" date="2018-05" db="EMBL/GenBank/DDBJ databases">
        <authorList>
            <person name="Lanie J.A."/>
            <person name="Ng W.-L."/>
            <person name="Kazmierczak K.M."/>
            <person name="Andrzejewski T.M."/>
            <person name="Davidsen T.M."/>
            <person name="Wayne K.J."/>
            <person name="Tettelin H."/>
            <person name="Glass J.I."/>
            <person name="Rusch D."/>
            <person name="Podicherti R."/>
            <person name="Tsui H.-C.T."/>
            <person name="Winkler M.E."/>
        </authorList>
    </citation>
    <scope>NUCLEOTIDE SEQUENCE</scope>
</reference>
<dbReference type="AlphaFoldDB" id="A0A381XX81"/>
<organism evidence="1">
    <name type="scientific">marine metagenome</name>
    <dbReference type="NCBI Taxonomy" id="408172"/>
    <lineage>
        <taxon>unclassified sequences</taxon>
        <taxon>metagenomes</taxon>
        <taxon>ecological metagenomes</taxon>
    </lineage>
</organism>